<dbReference type="RefSeq" id="WP_154467300.1">
    <property type="nucleotide sequence ID" value="NZ_JAXDZL010000062.1"/>
</dbReference>
<comment type="caution">
    <text evidence="1">The sequence shown here is derived from an EMBL/GenBank/DDBJ whole genome shotgun (WGS) entry which is preliminary data.</text>
</comment>
<evidence type="ECO:0000313" key="1">
    <source>
        <dbReference type="EMBL" id="MSS90892.1"/>
    </source>
</evidence>
<sequence length="84" mass="9960">MPKTRLTPGMERRRVAQSIISKYMDLRGEDEEHVAQKMDVVKRTLQNKRKRPETFTLDELWCLCEALKISKEDRGLILWGKIDE</sequence>
<gene>
    <name evidence="1" type="ORF">FYJ45_22345</name>
</gene>
<name>A0A6N7W8J8_9FIRM</name>
<dbReference type="AlphaFoldDB" id="A0A6N7W8J8"/>
<accession>A0A6N7W8J8</accession>
<evidence type="ECO:0008006" key="3">
    <source>
        <dbReference type="Google" id="ProtNLM"/>
    </source>
</evidence>
<keyword evidence="2" id="KW-1185">Reference proteome</keyword>
<evidence type="ECO:0000313" key="2">
    <source>
        <dbReference type="Proteomes" id="UP000436047"/>
    </source>
</evidence>
<proteinExistence type="predicted"/>
<dbReference type="GeneID" id="86055762"/>
<dbReference type="Proteomes" id="UP000436047">
    <property type="component" value="Unassembled WGS sequence"/>
</dbReference>
<organism evidence="1 2">
    <name type="scientific">Eisenbergiella porci</name>
    <dbReference type="NCBI Taxonomy" id="2652274"/>
    <lineage>
        <taxon>Bacteria</taxon>
        <taxon>Bacillati</taxon>
        <taxon>Bacillota</taxon>
        <taxon>Clostridia</taxon>
        <taxon>Lachnospirales</taxon>
        <taxon>Lachnospiraceae</taxon>
        <taxon>Eisenbergiella</taxon>
    </lineage>
</organism>
<protein>
    <recommendedName>
        <fullName evidence="3">XRE family transcriptional regulator</fullName>
    </recommendedName>
</protein>
<dbReference type="EMBL" id="VUMI01000049">
    <property type="protein sequence ID" value="MSS90892.1"/>
    <property type="molecule type" value="Genomic_DNA"/>
</dbReference>
<reference evidence="1 2" key="1">
    <citation type="submission" date="2019-08" db="EMBL/GenBank/DDBJ databases">
        <title>In-depth cultivation of the pig gut microbiome towards novel bacterial diversity and tailored functional studies.</title>
        <authorList>
            <person name="Wylensek D."/>
            <person name="Hitch T.C.A."/>
            <person name="Clavel T."/>
        </authorList>
    </citation>
    <scope>NUCLEOTIDE SEQUENCE [LARGE SCALE GENOMIC DNA]</scope>
    <source>
        <strain evidence="1 2">WCA-389-WT-23B</strain>
    </source>
</reference>